<reference evidence="2 3" key="1">
    <citation type="journal article" date="2012" name="PLoS Pathog.">
        <title>Diverse lifestyles and strategies of plant pathogenesis encoded in the genomes of eighteen Dothideomycetes fungi.</title>
        <authorList>
            <person name="Ohm R.A."/>
            <person name="Feau N."/>
            <person name="Henrissat B."/>
            <person name="Schoch C.L."/>
            <person name="Horwitz B.A."/>
            <person name="Barry K.W."/>
            <person name="Condon B.J."/>
            <person name="Copeland A.C."/>
            <person name="Dhillon B."/>
            <person name="Glaser F."/>
            <person name="Hesse C.N."/>
            <person name="Kosti I."/>
            <person name="LaButti K."/>
            <person name="Lindquist E.A."/>
            <person name="Lucas S."/>
            <person name="Salamov A.A."/>
            <person name="Bradshaw R.E."/>
            <person name="Ciuffetti L."/>
            <person name="Hamelin R.C."/>
            <person name="Kema G.H.J."/>
            <person name="Lawrence C."/>
            <person name="Scott J.A."/>
            <person name="Spatafora J.W."/>
            <person name="Turgeon B.G."/>
            <person name="de Wit P.J.G.M."/>
            <person name="Zhong S."/>
            <person name="Goodwin S.B."/>
            <person name="Grigoriev I.V."/>
        </authorList>
    </citation>
    <scope>NUCLEOTIDE SEQUENCE [LARGE SCALE GENOMIC DNA]</scope>
    <source>
        <strain evidence="2 3">UAMH 10762</strain>
    </source>
</reference>
<dbReference type="HOGENOM" id="CLU_1171062_0_0_1"/>
<dbReference type="OMA" id="MHEPPPI"/>
<dbReference type="EMBL" id="KB445551">
    <property type="protein sequence ID" value="EMC99576.1"/>
    <property type="molecule type" value="Genomic_DNA"/>
</dbReference>
<feature type="compositionally biased region" description="Polar residues" evidence="1">
    <location>
        <begin position="166"/>
        <end position="175"/>
    </location>
</feature>
<dbReference type="OrthoDB" id="3946232at2759"/>
<evidence type="ECO:0000313" key="2">
    <source>
        <dbReference type="EMBL" id="EMC99576.1"/>
    </source>
</evidence>
<dbReference type="Proteomes" id="UP000011761">
    <property type="component" value="Unassembled WGS sequence"/>
</dbReference>
<keyword evidence="3" id="KW-1185">Reference proteome</keyword>
<feature type="compositionally biased region" description="Basic and acidic residues" evidence="1">
    <location>
        <begin position="18"/>
        <end position="27"/>
    </location>
</feature>
<protein>
    <submittedName>
        <fullName evidence="2">Uncharacterized protein</fullName>
    </submittedName>
</protein>
<feature type="region of interest" description="Disordered" evidence="1">
    <location>
        <begin position="159"/>
        <end position="230"/>
    </location>
</feature>
<name>M2MRW6_BAUPA</name>
<dbReference type="AlphaFoldDB" id="M2MRW6"/>
<gene>
    <name evidence="2" type="ORF">BAUCODRAFT_144978</name>
</gene>
<evidence type="ECO:0000256" key="1">
    <source>
        <dbReference type="SAM" id="MobiDB-lite"/>
    </source>
</evidence>
<feature type="compositionally biased region" description="Basic residues" evidence="1">
    <location>
        <begin position="1"/>
        <end position="17"/>
    </location>
</feature>
<accession>M2MRW6</accession>
<proteinExistence type="predicted"/>
<sequence length="230" mass="24480">MDSIRRAFRSMFKRGKRDKQEQSRETSRPAVSQGSAALPKKAPQAVASGQQQPPRNIPPTHPLATGTHDKPQPAIPQADRTKPDSTPVATVAGGTGGEEETKMEPLSFARPQPEEPARTVQFSAQKDGKPPAPPPNKDTADDVVQISSGEVVAATTAIPQPVSLLNPPTSEQQQKLVDPASKENETPRSISAVEDKIPVMHEPPPIRAVRAAPGMSATSGPLEDFPEGSY</sequence>
<feature type="region of interest" description="Disordered" evidence="1">
    <location>
        <begin position="1"/>
        <end position="141"/>
    </location>
</feature>
<dbReference type="RefSeq" id="XP_007673223.1">
    <property type="nucleotide sequence ID" value="XM_007675033.1"/>
</dbReference>
<dbReference type="KEGG" id="bcom:BAUCODRAFT_144978"/>
<dbReference type="GeneID" id="19108552"/>
<evidence type="ECO:0000313" key="3">
    <source>
        <dbReference type="Proteomes" id="UP000011761"/>
    </source>
</evidence>
<organism evidence="2 3">
    <name type="scientific">Baudoinia panamericana (strain UAMH 10762)</name>
    <name type="common">Angels' share fungus</name>
    <name type="synonym">Baudoinia compniacensis (strain UAMH 10762)</name>
    <dbReference type="NCBI Taxonomy" id="717646"/>
    <lineage>
        <taxon>Eukaryota</taxon>
        <taxon>Fungi</taxon>
        <taxon>Dikarya</taxon>
        <taxon>Ascomycota</taxon>
        <taxon>Pezizomycotina</taxon>
        <taxon>Dothideomycetes</taxon>
        <taxon>Dothideomycetidae</taxon>
        <taxon>Mycosphaerellales</taxon>
        <taxon>Teratosphaeriaceae</taxon>
        <taxon>Baudoinia</taxon>
    </lineage>
</organism>